<dbReference type="OrthoDB" id="9975416at2759"/>
<keyword evidence="2" id="KW-0012">Acyltransferase</keyword>
<dbReference type="GO" id="GO:0016747">
    <property type="term" value="F:acyltransferase activity, transferring groups other than amino-acyl groups"/>
    <property type="evidence" value="ECO:0007669"/>
    <property type="project" value="InterPro"/>
</dbReference>
<dbReference type="PANTHER" id="PTHR43877:SF2">
    <property type="entry name" value="AMINOALKYLPHOSPHONATE N-ACETYLTRANSFERASE-RELATED"/>
    <property type="match status" value="1"/>
</dbReference>
<feature type="domain" description="N-acetyltransferase" evidence="4">
    <location>
        <begin position="2"/>
        <end position="214"/>
    </location>
</feature>
<dbReference type="PANTHER" id="PTHR43877">
    <property type="entry name" value="AMINOALKYLPHOSPHONATE N-ACETYLTRANSFERASE-RELATED-RELATED"/>
    <property type="match status" value="1"/>
</dbReference>
<dbReference type="AlphaFoldDB" id="A0A179I6M6"/>
<evidence type="ECO:0000256" key="2">
    <source>
        <dbReference type="ARBA" id="ARBA00023315"/>
    </source>
</evidence>
<dbReference type="Pfam" id="PF00583">
    <property type="entry name" value="Acetyltransf_1"/>
    <property type="match status" value="1"/>
</dbReference>
<reference evidence="5 6" key="1">
    <citation type="submission" date="2016-03" db="EMBL/GenBank/DDBJ databases">
        <title>Fine-scale spatial genetic structure of a fungal parasite of coffee scale insects.</title>
        <authorList>
            <person name="Jackson D."/>
            <person name="Zemenick K.A."/>
            <person name="Malloure B."/>
            <person name="Quandt C.A."/>
            <person name="James T.Y."/>
        </authorList>
    </citation>
    <scope>NUCLEOTIDE SEQUENCE [LARGE SCALE GENOMIC DNA]</scope>
    <source>
        <strain evidence="5 6">UM487</strain>
    </source>
</reference>
<dbReference type="Gene3D" id="3.40.630.30">
    <property type="match status" value="1"/>
</dbReference>
<name>A0A179I6M6_CORDF</name>
<dbReference type="SUPFAM" id="SSF55729">
    <property type="entry name" value="Acyl-CoA N-acyltransferases (Nat)"/>
    <property type="match status" value="1"/>
</dbReference>
<organism evidence="5 6">
    <name type="scientific">Cordyceps confragosa</name>
    <name type="common">Lecanicillium lecanii</name>
    <dbReference type="NCBI Taxonomy" id="2714763"/>
    <lineage>
        <taxon>Eukaryota</taxon>
        <taxon>Fungi</taxon>
        <taxon>Dikarya</taxon>
        <taxon>Ascomycota</taxon>
        <taxon>Pezizomycotina</taxon>
        <taxon>Sordariomycetes</taxon>
        <taxon>Hypocreomycetidae</taxon>
        <taxon>Hypocreales</taxon>
        <taxon>Cordycipitaceae</taxon>
        <taxon>Akanthomyces</taxon>
    </lineage>
</organism>
<dbReference type="EMBL" id="LUKN01003603">
    <property type="protein sequence ID" value="OAQ97230.1"/>
    <property type="molecule type" value="Genomic_DNA"/>
</dbReference>
<evidence type="ECO:0000259" key="4">
    <source>
        <dbReference type="PROSITE" id="PS51186"/>
    </source>
</evidence>
<evidence type="ECO:0000256" key="1">
    <source>
        <dbReference type="ARBA" id="ARBA00022679"/>
    </source>
</evidence>
<dbReference type="PROSITE" id="PS51186">
    <property type="entry name" value="GNAT"/>
    <property type="match status" value="1"/>
</dbReference>
<dbReference type="InterPro" id="IPR000182">
    <property type="entry name" value="GNAT_dom"/>
</dbReference>
<accession>A0A179I6M6</accession>
<gene>
    <name evidence="5" type="ORF">LLEC1_02990</name>
</gene>
<evidence type="ECO:0000256" key="3">
    <source>
        <dbReference type="SAM" id="MobiDB-lite"/>
    </source>
</evidence>
<dbReference type="InterPro" id="IPR016181">
    <property type="entry name" value="Acyl_CoA_acyltransferase"/>
</dbReference>
<keyword evidence="6" id="KW-1185">Reference proteome</keyword>
<sequence length="286" mass="31004">MIEIRKATLADAAGIIRVGRDVFAGTFGHSVPEEELLAYLDSAYTGPLIAAELKDGTKDTFVAIHHDHRPGSLYTGADSTDAAESSNSSSRSRSSASTDGQGGVVVGFAQLTRGSSAAEPCVASLAHAASTVELQRLYVDTAHHGRGIGSRLAAAMEDIARREGFTHMWLGVWEENSAAARVYAKLGYSPIGFHDFAVGSIVQRDDILMKQLAKGPRLAERRKSKTRQENPHLVPIKRETRTRHIGIRALPPATAENQRRHRHWERAFCISGLPIDGDDYGTPDTP</sequence>
<dbReference type="InterPro" id="IPR050832">
    <property type="entry name" value="Bact_Acetyltransf"/>
</dbReference>
<evidence type="ECO:0000313" key="5">
    <source>
        <dbReference type="EMBL" id="OAQ97230.1"/>
    </source>
</evidence>
<feature type="region of interest" description="Disordered" evidence="3">
    <location>
        <begin position="72"/>
        <end position="100"/>
    </location>
</feature>
<protein>
    <recommendedName>
        <fullName evidence="4">N-acetyltransferase domain-containing protein</fullName>
    </recommendedName>
</protein>
<feature type="compositionally biased region" description="Low complexity" evidence="3">
    <location>
        <begin position="77"/>
        <end position="98"/>
    </location>
</feature>
<keyword evidence="1" id="KW-0808">Transferase</keyword>
<evidence type="ECO:0000313" key="6">
    <source>
        <dbReference type="Proteomes" id="UP000243081"/>
    </source>
</evidence>
<proteinExistence type="predicted"/>
<dbReference type="Proteomes" id="UP000243081">
    <property type="component" value="Unassembled WGS sequence"/>
</dbReference>
<comment type="caution">
    <text evidence="5">The sequence shown here is derived from an EMBL/GenBank/DDBJ whole genome shotgun (WGS) entry which is preliminary data.</text>
</comment>
<dbReference type="CDD" id="cd04301">
    <property type="entry name" value="NAT_SF"/>
    <property type="match status" value="1"/>
</dbReference>